<name>A0A1E5UZ46_9POAL</name>
<organism evidence="1 2">
    <name type="scientific">Dichanthelium oligosanthes</name>
    <dbReference type="NCBI Taxonomy" id="888268"/>
    <lineage>
        <taxon>Eukaryota</taxon>
        <taxon>Viridiplantae</taxon>
        <taxon>Streptophyta</taxon>
        <taxon>Embryophyta</taxon>
        <taxon>Tracheophyta</taxon>
        <taxon>Spermatophyta</taxon>
        <taxon>Magnoliopsida</taxon>
        <taxon>Liliopsida</taxon>
        <taxon>Poales</taxon>
        <taxon>Poaceae</taxon>
        <taxon>PACMAD clade</taxon>
        <taxon>Panicoideae</taxon>
        <taxon>Panicodae</taxon>
        <taxon>Paniceae</taxon>
        <taxon>Dichantheliinae</taxon>
        <taxon>Dichanthelium</taxon>
    </lineage>
</organism>
<protein>
    <submittedName>
        <fullName evidence="1">Uncharacterized protein</fullName>
    </submittedName>
</protein>
<gene>
    <name evidence="1" type="ORF">BAE44_0020861</name>
</gene>
<accession>A0A1E5UZ46</accession>
<dbReference type="EMBL" id="LWDX02057659">
    <property type="protein sequence ID" value="OEL18117.1"/>
    <property type="molecule type" value="Genomic_DNA"/>
</dbReference>
<evidence type="ECO:0000313" key="2">
    <source>
        <dbReference type="Proteomes" id="UP000095767"/>
    </source>
</evidence>
<evidence type="ECO:0000313" key="1">
    <source>
        <dbReference type="EMBL" id="OEL18117.1"/>
    </source>
</evidence>
<dbReference type="Proteomes" id="UP000095767">
    <property type="component" value="Unassembled WGS sequence"/>
</dbReference>
<dbReference type="OrthoDB" id="696320at2759"/>
<dbReference type="AlphaFoldDB" id="A0A1E5UZ46"/>
<comment type="caution">
    <text evidence="1">The sequence shown here is derived from an EMBL/GenBank/DDBJ whole genome shotgun (WGS) entry which is preliminary data.</text>
</comment>
<keyword evidence="2" id="KW-1185">Reference proteome</keyword>
<sequence>MRTLPFLRRYRFGWSAAVLCASYGDSCDHLGCHRGPFLVVALGSRETFPCIYSSEAAAWSEPRLHLLCL</sequence>
<reference evidence="1 2" key="1">
    <citation type="submission" date="2016-09" db="EMBL/GenBank/DDBJ databases">
        <title>The draft genome of Dichanthelium oligosanthes: A C3 panicoid grass species.</title>
        <authorList>
            <person name="Studer A.J."/>
            <person name="Schnable J.C."/>
            <person name="Brutnell T.P."/>
        </authorList>
    </citation>
    <scope>NUCLEOTIDE SEQUENCE [LARGE SCALE GENOMIC DNA]</scope>
    <source>
        <strain evidence="2">cv. Kellogg 1175</strain>
        <tissue evidence="1">Leaf</tissue>
    </source>
</reference>
<proteinExistence type="predicted"/>